<gene>
    <name evidence="2" type="ORF">RRG08_029917</name>
</gene>
<feature type="signal peptide" evidence="1">
    <location>
        <begin position="1"/>
        <end position="18"/>
    </location>
</feature>
<comment type="caution">
    <text evidence="2">The sequence shown here is derived from an EMBL/GenBank/DDBJ whole genome shotgun (WGS) entry which is preliminary data.</text>
</comment>
<evidence type="ECO:0008006" key="4">
    <source>
        <dbReference type="Google" id="ProtNLM"/>
    </source>
</evidence>
<dbReference type="AlphaFoldDB" id="A0AAE0ZK60"/>
<sequence length="182" mass="21058">MRISTLLLLMNIVAFSEADVTRVKKRLFWNNVQDFFGGMWNKFTGNSSDSIVSKLIQKNLSIKDTQNLVSQVQWNDILKARRKALMKAHGVKALSQLVEDVRYELGSSVDNLTDTALGNVIYAIELSTKDERKERFMNYVKMISLTSPYWPMDLPARWAAQAKYDMEMYKAYQELVRLFKGD</sequence>
<protein>
    <recommendedName>
        <fullName evidence="4">RxLR effector protein</fullName>
    </recommendedName>
</protein>
<dbReference type="Proteomes" id="UP001283361">
    <property type="component" value="Unassembled WGS sequence"/>
</dbReference>
<evidence type="ECO:0000313" key="2">
    <source>
        <dbReference type="EMBL" id="KAK3770261.1"/>
    </source>
</evidence>
<proteinExistence type="predicted"/>
<evidence type="ECO:0000256" key="1">
    <source>
        <dbReference type="SAM" id="SignalP"/>
    </source>
</evidence>
<keyword evidence="1" id="KW-0732">Signal</keyword>
<name>A0AAE0ZK60_9GAST</name>
<evidence type="ECO:0000313" key="3">
    <source>
        <dbReference type="Proteomes" id="UP001283361"/>
    </source>
</evidence>
<accession>A0AAE0ZK60</accession>
<feature type="chain" id="PRO_5041942757" description="RxLR effector protein" evidence="1">
    <location>
        <begin position="19"/>
        <end position="182"/>
    </location>
</feature>
<organism evidence="2 3">
    <name type="scientific">Elysia crispata</name>
    <name type="common">lettuce slug</name>
    <dbReference type="NCBI Taxonomy" id="231223"/>
    <lineage>
        <taxon>Eukaryota</taxon>
        <taxon>Metazoa</taxon>
        <taxon>Spiralia</taxon>
        <taxon>Lophotrochozoa</taxon>
        <taxon>Mollusca</taxon>
        <taxon>Gastropoda</taxon>
        <taxon>Heterobranchia</taxon>
        <taxon>Euthyneura</taxon>
        <taxon>Panpulmonata</taxon>
        <taxon>Sacoglossa</taxon>
        <taxon>Placobranchoidea</taxon>
        <taxon>Plakobranchidae</taxon>
        <taxon>Elysia</taxon>
    </lineage>
</organism>
<keyword evidence="3" id="KW-1185">Reference proteome</keyword>
<reference evidence="2" key="1">
    <citation type="journal article" date="2023" name="G3 (Bethesda)">
        <title>A reference genome for the long-term kleptoplast-retaining sea slug Elysia crispata morphotype clarki.</title>
        <authorList>
            <person name="Eastman K.E."/>
            <person name="Pendleton A.L."/>
            <person name="Shaikh M.A."/>
            <person name="Suttiyut T."/>
            <person name="Ogas R."/>
            <person name="Tomko P."/>
            <person name="Gavelis G."/>
            <person name="Widhalm J.R."/>
            <person name="Wisecaver J.H."/>
        </authorList>
    </citation>
    <scope>NUCLEOTIDE SEQUENCE</scope>
    <source>
        <strain evidence="2">ECLA1</strain>
    </source>
</reference>
<dbReference type="EMBL" id="JAWDGP010003856">
    <property type="protein sequence ID" value="KAK3770261.1"/>
    <property type="molecule type" value="Genomic_DNA"/>
</dbReference>